<evidence type="ECO:0008006" key="3">
    <source>
        <dbReference type="Google" id="ProtNLM"/>
    </source>
</evidence>
<sequence>MKKNILKYGVFFIAAVSLVSCKNKELEIADKKIASLESYVDSIEVINLEETETNWDRISSDFDRKNLESSDAISNLTEDVKYTSQAKIDSINARYVVVKTTIETKAAKKQVINPNQLLRDRFFGAGKIGEDMNFSWVNKDNILSTYQSFFDTYKANKSDFSREDYDEVKLMYEALDTRKNTVEKEGLSSSDNTKIASIKFKFSPMFKVNRIGAKARENEEAKE</sequence>
<gene>
    <name evidence="1" type="ORF">BC748_0333</name>
</gene>
<dbReference type="PROSITE" id="PS51257">
    <property type="entry name" value="PROKAR_LIPOPROTEIN"/>
    <property type="match status" value="1"/>
</dbReference>
<dbReference type="AlphaFoldDB" id="A0A4R6QD59"/>
<evidence type="ECO:0000313" key="2">
    <source>
        <dbReference type="Proteomes" id="UP000295260"/>
    </source>
</evidence>
<evidence type="ECO:0000313" key="1">
    <source>
        <dbReference type="EMBL" id="TDP60734.1"/>
    </source>
</evidence>
<organism evidence="1 2">
    <name type="scientific">Flavobacterium dankookense</name>
    <dbReference type="NCBI Taxonomy" id="706186"/>
    <lineage>
        <taxon>Bacteria</taxon>
        <taxon>Pseudomonadati</taxon>
        <taxon>Bacteroidota</taxon>
        <taxon>Flavobacteriia</taxon>
        <taxon>Flavobacteriales</taxon>
        <taxon>Flavobacteriaceae</taxon>
        <taxon>Flavobacterium</taxon>
    </lineage>
</organism>
<dbReference type="OrthoDB" id="1346349at2"/>
<proteinExistence type="predicted"/>
<reference evidence="1 2" key="1">
    <citation type="submission" date="2019-03" db="EMBL/GenBank/DDBJ databases">
        <title>Genomic Encyclopedia of Archaeal and Bacterial Type Strains, Phase II (KMG-II): from individual species to whole genera.</title>
        <authorList>
            <person name="Goeker M."/>
        </authorList>
    </citation>
    <scope>NUCLEOTIDE SEQUENCE [LARGE SCALE GENOMIC DNA]</scope>
    <source>
        <strain evidence="1 2">DSM 25687</strain>
    </source>
</reference>
<name>A0A4R6QD59_9FLAO</name>
<accession>A0A4R6QD59</accession>
<comment type="caution">
    <text evidence="1">The sequence shown here is derived from an EMBL/GenBank/DDBJ whole genome shotgun (WGS) entry which is preliminary data.</text>
</comment>
<dbReference type="Proteomes" id="UP000295260">
    <property type="component" value="Unassembled WGS sequence"/>
</dbReference>
<dbReference type="EMBL" id="SNXR01000011">
    <property type="protein sequence ID" value="TDP60734.1"/>
    <property type="molecule type" value="Genomic_DNA"/>
</dbReference>
<keyword evidence="2" id="KW-1185">Reference proteome</keyword>
<protein>
    <recommendedName>
        <fullName evidence="3">Lipoprotein</fullName>
    </recommendedName>
</protein>
<dbReference type="RefSeq" id="WP_133531703.1">
    <property type="nucleotide sequence ID" value="NZ_SNXR01000011.1"/>
</dbReference>